<keyword evidence="4" id="KW-1185">Reference proteome</keyword>
<dbReference type="SUPFAM" id="SSF51556">
    <property type="entry name" value="Metallo-dependent hydrolases"/>
    <property type="match status" value="1"/>
</dbReference>
<dbReference type="Pfam" id="PF01979">
    <property type="entry name" value="Amidohydro_1"/>
    <property type="match status" value="1"/>
</dbReference>
<comment type="caution">
    <text evidence="3">The sequence shown here is derived from an EMBL/GenBank/DDBJ whole genome shotgun (WGS) entry which is preliminary data.</text>
</comment>
<sequence length="443" mass="46414">MPVTRYLAEHAWLGGPAGLVHDVLIEVDDGRVTAVTPGTRGNDATRLAGLTLPGLADAHSHAFHRALRGRTHAGQGTFWTWREQMYALAATLDPDRYLALARATYAEMALAGITCVGEFHYLHHDPDGRPYGDPNVMGHALIEAAAEAGIRITLLDTVYLTSRVDGAPPEGAQRRFSDGDVDGWAARMGGLQPKPHARIGAAAHSVRAVPRPQLAALAGTGQATLHVHVSEQRAENEACLATHGCTPTELLDRAGLVGPWLTAVHATHLTDLDRTLLGDAGAGACFCPTTERDLADGIGPARALVDGGCALSLGSDSHAVIDLLEEARAVELNARLHDERRGHFAVGELLGAATAAGHGALGWPDAGVIAPGARADLVTVRLDTVRAAGYDRNAADAAALYAATAADVTHVVVDGRVIVRDGQHQLVEDVPHALSASVKAVWS</sequence>
<organism evidence="3 4">
    <name type="scientific">Luedemannella flava</name>
    <dbReference type="NCBI Taxonomy" id="349316"/>
    <lineage>
        <taxon>Bacteria</taxon>
        <taxon>Bacillati</taxon>
        <taxon>Actinomycetota</taxon>
        <taxon>Actinomycetes</taxon>
        <taxon>Micromonosporales</taxon>
        <taxon>Micromonosporaceae</taxon>
        <taxon>Luedemannella</taxon>
    </lineage>
</organism>
<dbReference type="NCBIfam" id="NF006681">
    <property type="entry name" value="PRK09229.1-2"/>
    <property type="match status" value="1"/>
</dbReference>
<keyword evidence="1" id="KW-0378">Hydrolase</keyword>
<dbReference type="SUPFAM" id="SSF51338">
    <property type="entry name" value="Composite domain of metallo-dependent hydrolases"/>
    <property type="match status" value="1"/>
</dbReference>
<dbReference type="Gene3D" id="2.30.40.10">
    <property type="entry name" value="Urease, subunit C, domain 1"/>
    <property type="match status" value="1"/>
</dbReference>
<evidence type="ECO:0000313" key="4">
    <source>
        <dbReference type="Proteomes" id="UP001500218"/>
    </source>
</evidence>
<evidence type="ECO:0000313" key="3">
    <source>
        <dbReference type="EMBL" id="GAA1808986.1"/>
    </source>
</evidence>
<evidence type="ECO:0000256" key="1">
    <source>
        <dbReference type="ARBA" id="ARBA00022801"/>
    </source>
</evidence>
<dbReference type="PANTHER" id="PTHR43794:SF11">
    <property type="entry name" value="AMIDOHYDROLASE-RELATED DOMAIN-CONTAINING PROTEIN"/>
    <property type="match status" value="1"/>
</dbReference>
<dbReference type="InterPro" id="IPR006680">
    <property type="entry name" value="Amidohydro-rel"/>
</dbReference>
<dbReference type="Gene3D" id="3.20.20.140">
    <property type="entry name" value="Metal-dependent hydrolases"/>
    <property type="match status" value="1"/>
</dbReference>
<dbReference type="InterPro" id="IPR050287">
    <property type="entry name" value="MTA/SAH_deaminase"/>
</dbReference>
<proteinExistence type="predicted"/>
<dbReference type="InterPro" id="IPR011059">
    <property type="entry name" value="Metal-dep_hydrolase_composite"/>
</dbReference>
<dbReference type="Proteomes" id="UP001500218">
    <property type="component" value="Unassembled WGS sequence"/>
</dbReference>
<protein>
    <submittedName>
        <fullName evidence="3">Formimidoylglutamate deiminase</fullName>
    </submittedName>
</protein>
<feature type="domain" description="Amidohydrolase-related" evidence="2">
    <location>
        <begin position="52"/>
        <end position="417"/>
    </location>
</feature>
<dbReference type="InterPro" id="IPR010252">
    <property type="entry name" value="HutF"/>
</dbReference>
<gene>
    <name evidence="3" type="ORF">GCM10009682_33470</name>
</gene>
<dbReference type="EMBL" id="BAAALT010000097">
    <property type="protein sequence ID" value="GAA1808986.1"/>
    <property type="molecule type" value="Genomic_DNA"/>
</dbReference>
<evidence type="ECO:0000259" key="2">
    <source>
        <dbReference type="Pfam" id="PF01979"/>
    </source>
</evidence>
<reference evidence="4" key="1">
    <citation type="journal article" date="2019" name="Int. J. Syst. Evol. Microbiol.">
        <title>The Global Catalogue of Microorganisms (GCM) 10K type strain sequencing project: providing services to taxonomists for standard genome sequencing and annotation.</title>
        <authorList>
            <consortium name="The Broad Institute Genomics Platform"/>
            <consortium name="The Broad Institute Genome Sequencing Center for Infectious Disease"/>
            <person name="Wu L."/>
            <person name="Ma J."/>
        </authorList>
    </citation>
    <scope>NUCLEOTIDE SEQUENCE [LARGE SCALE GENOMIC DNA]</scope>
    <source>
        <strain evidence="4">JCM 13250</strain>
    </source>
</reference>
<name>A0ABP4YAL1_9ACTN</name>
<dbReference type="PANTHER" id="PTHR43794">
    <property type="entry name" value="AMINOHYDROLASE SSNA-RELATED"/>
    <property type="match status" value="1"/>
</dbReference>
<dbReference type="NCBIfam" id="TIGR02022">
    <property type="entry name" value="hutF"/>
    <property type="match status" value="1"/>
</dbReference>
<accession>A0ABP4YAL1</accession>
<dbReference type="InterPro" id="IPR032466">
    <property type="entry name" value="Metal_Hydrolase"/>
</dbReference>